<dbReference type="AlphaFoldDB" id="A0A1V9XES8"/>
<evidence type="ECO:0000313" key="1">
    <source>
        <dbReference type="EMBL" id="OQR71852.1"/>
    </source>
</evidence>
<keyword evidence="2" id="KW-1185">Reference proteome</keyword>
<proteinExistence type="predicted"/>
<dbReference type="InParanoid" id="A0A1V9XES8"/>
<organism evidence="1 2">
    <name type="scientific">Tropilaelaps mercedesae</name>
    <dbReference type="NCBI Taxonomy" id="418985"/>
    <lineage>
        <taxon>Eukaryota</taxon>
        <taxon>Metazoa</taxon>
        <taxon>Ecdysozoa</taxon>
        <taxon>Arthropoda</taxon>
        <taxon>Chelicerata</taxon>
        <taxon>Arachnida</taxon>
        <taxon>Acari</taxon>
        <taxon>Parasitiformes</taxon>
        <taxon>Mesostigmata</taxon>
        <taxon>Gamasina</taxon>
        <taxon>Dermanyssoidea</taxon>
        <taxon>Laelapidae</taxon>
        <taxon>Tropilaelaps</taxon>
    </lineage>
</organism>
<name>A0A1V9XES8_9ACAR</name>
<dbReference type="EMBL" id="MNPL01013333">
    <property type="protein sequence ID" value="OQR71852.1"/>
    <property type="molecule type" value="Genomic_DNA"/>
</dbReference>
<comment type="caution">
    <text evidence="1">The sequence shown here is derived from an EMBL/GenBank/DDBJ whole genome shotgun (WGS) entry which is preliminary data.</text>
</comment>
<sequence length="67" mass="7344">MSDIFEKTTNLDKYMHHLTMAVAPSVNCSLDDIDLNALKVSDALVDTACLDDAHVSGTLVSRYLLMT</sequence>
<evidence type="ECO:0000313" key="2">
    <source>
        <dbReference type="Proteomes" id="UP000192247"/>
    </source>
</evidence>
<gene>
    <name evidence="1" type="ORF">BIW11_10738</name>
</gene>
<protein>
    <submittedName>
        <fullName evidence="1">Uncharacterized protein</fullName>
    </submittedName>
</protein>
<reference evidence="1 2" key="1">
    <citation type="journal article" date="2017" name="Gigascience">
        <title>Draft genome of the honey bee ectoparasitic mite, Tropilaelaps mercedesae, is shaped by the parasitic life history.</title>
        <authorList>
            <person name="Dong X."/>
            <person name="Armstrong S.D."/>
            <person name="Xia D."/>
            <person name="Makepeace B.L."/>
            <person name="Darby A.C."/>
            <person name="Kadowaki T."/>
        </authorList>
    </citation>
    <scope>NUCLEOTIDE SEQUENCE [LARGE SCALE GENOMIC DNA]</scope>
    <source>
        <strain evidence="1">Wuxi-XJTLU</strain>
    </source>
</reference>
<accession>A0A1V9XES8</accession>
<dbReference type="Proteomes" id="UP000192247">
    <property type="component" value="Unassembled WGS sequence"/>
</dbReference>
<dbReference type="OrthoDB" id="8693905at2759"/>